<proteinExistence type="predicted"/>
<feature type="region of interest" description="Disordered" evidence="1">
    <location>
        <begin position="49"/>
        <end position="78"/>
    </location>
</feature>
<accession>A0ABP9BWM2</accession>
<evidence type="ECO:0000313" key="3">
    <source>
        <dbReference type="Proteomes" id="UP001500187"/>
    </source>
</evidence>
<gene>
    <name evidence="2" type="ORF">GCM10023352_22000</name>
</gene>
<evidence type="ECO:0000256" key="1">
    <source>
        <dbReference type="SAM" id="MobiDB-lite"/>
    </source>
</evidence>
<evidence type="ECO:0000313" key="2">
    <source>
        <dbReference type="EMBL" id="GAA4801379.1"/>
    </source>
</evidence>
<organism evidence="2 3">
    <name type="scientific">Rothia endophytica</name>
    <dbReference type="NCBI Taxonomy" id="1324766"/>
    <lineage>
        <taxon>Bacteria</taxon>
        <taxon>Bacillati</taxon>
        <taxon>Actinomycetota</taxon>
        <taxon>Actinomycetes</taxon>
        <taxon>Micrococcales</taxon>
        <taxon>Micrococcaceae</taxon>
        <taxon>Rothia</taxon>
    </lineage>
</organism>
<keyword evidence="3" id="KW-1185">Reference proteome</keyword>
<dbReference type="EMBL" id="BAABKP010000010">
    <property type="protein sequence ID" value="GAA4801379.1"/>
    <property type="molecule type" value="Genomic_DNA"/>
</dbReference>
<comment type="caution">
    <text evidence="2">The sequence shown here is derived from an EMBL/GenBank/DDBJ whole genome shotgun (WGS) entry which is preliminary data.</text>
</comment>
<sequence length="124" mass="12844">MTDPLPSPLKHAGRRAFLRAAVLGAAVLPLAACVGDEDSLAKQAREGNNKNYIAGDGSVEEYGPGPRVPWDAPLGLDPAHQHAHRTLPAAAPGGGGGARLALPQRSVNPEQVTTYLANKPVLSQ</sequence>
<dbReference type="InterPro" id="IPR006311">
    <property type="entry name" value="TAT_signal"/>
</dbReference>
<dbReference type="PROSITE" id="PS51318">
    <property type="entry name" value="TAT"/>
    <property type="match status" value="1"/>
</dbReference>
<protein>
    <submittedName>
        <fullName evidence="2">Uncharacterized protein</fullName>
    </submittedName>
</protein>
<dbReference type="RefSeq" id="WP_425570054.1">
    <property type="nucleotide sequence ID" value="NZ_BAABKP010000010.1"/>
</dbReference>
<reference evidence="3" key="1">
    <citation type="journal article" date="2019" name="Int. J. Syst. Evol. Microbiol.">
        <title>The Global Catalogue of Microorganisms (GCM) 10K type strain sequencing project: providing services to taxonomists for standard genome sequencing and annotation.</title>
        <authorList>
            <consortium name="The Broad Institute Genomics Platform"/>
            <consortium name="The Broad Institute Genome Sequencing Center for Infectious Disease"/>
            <person name="Wu L."/>
            <person name="Ma J."/>
        </authorList>
    </citation>
    <scope>NUCLEOTIDE SEQUENCE [LARGE SCALE GENOMIC DNA]</scope>
    <source>
        <strain evidence="3">JCM 18541</strain>
    </source>
</reference>
<name>A0ABP9BWM2_9MICC</name>
<dbReference type="Proteomes" id="UP001500187">
    <property type="component" value="Unassembled WGS sequence"/>
</dbReference>